<dbReference type="EMBL" id="LR797240">
    <property type="protein sequence ID" value="CAB4196361.1"/>
    <property type="molecule type" value="Genomic_DNA"/>
</dbReference>
<sequence length="89" mass="9970">MPTINLVAQEALKQASELYAEHKNSIVLEGMFAYKIYLAQGGENGQRTLHSCFVEANQIMEQYKNQHTVLISILATLIVKADQLEGKYA</sequence>
<dbReference type="EMBL" id="LR796438">
    <property type="protein sequence ID" value="CAB4144018.1"/>
    <property type="molecule type" value="Genomic_DNA"/>
</dbReference>
<proteinExistence type="predicted"/>
<gene>
    <name evidence="3" type="ORF">UFOVP1296_79</name>
    <name evidence="1" type="ORF">UFOVP471_14</name>
    <name evidence="2" type="ORF">UFOVP890_79</name>
</gene>
<name>A0A6J5RS06_9CAUD</name>
<organism evidence="3">
    <name type="scientific">uncultured Caudovirales phage</name>
    <dbReference type="NCBI Taxonomy" id="2100421"/>
    <lineage>
        <taxon>Viruses</taxon>
        <taxon>Duplodnaviria</taxon>
        <taxon>Heunggongvirae</taxon>
        <taxon>Uroviricota</taxon>
        <taxon>Caudoviricetes</taxon>
        <taxon>Peduoviridae</taxon>
        <taxon>Maltschvirus</taxon>
        <taxon>Maltschvirus maltsch</taxon>
    </lineage>
</organism>
<accession>A0A6J5RS06</accession>
<protein>
    <submittedName>
        <fullName evidence="3">Uncharacterized protein</fullName>
    </submittedName>
</protein>
<evidence type="ECO:0000313" key="2">
    <source>
        <dbReference type="EMBL" id="CAB4169662.1"/>
    </source>
</evidence>
<reference evidence="3" key="1">
    <citation type="submission" date="2020-05" db="EMBL/GenBank/DDBJ databases">
        <authorList>
            <person name="Chiriac C."/>
            <person name="Salcher M."/>
            <person name="Ghai R."/>
            <person name="Kavagutti S V."/>
        </authorList>
    </citation>
    <scope>NUCLEOTIDE SEQUENCE</scope>
</reference>
<evidence type="ECO:0000313" key="3">
    <source>
        <dbReference type="EMBL" id="CAB4196361.1"/>
    </source>
</evidence>
<evidence type="ECO:0000313" key="1">
    <source>
        <dbReference type="EMBL" id="CAB4144018.1"/>
    </source>
</evidence>
<dbReference type="EMBL" id="LR796845">
    <property type="protein sequence ID" value="CAB4169662.1"/>
    <property type="molecule type" value="Genomic_DNA"/>
</dbReference>